<accession>A0AAD4BBL8</accession>
<dbReference type="Proteomes" id="UP001194468">
    <property type="component" value="Unassembled WGS sequence"/>
</dbReference>
<dbReference type="EMBL" id="WHUW01000235">
    <property type="protein sequence ID" value="KAF8417085.1"/>
    <property type="molecule type" value="Genomic_DNA"/>
</dbReference>
<keyword evidence="2" id="KW-1185">Reference proteome</keyword>
<dbReference type="AlphaFoldDB" id="A0AAD4BBL8"/>
<gene>
    <name evidence="1" type="ORF">L210DRAFT_3656274</name>
</gene>
<sequence length="137" mass="15708">MLAGGPGSIHEAQSEPVEWIETQVLGPAVMDRHLAQHARMAANAYQLPWKDSWYELDPTWNTNASFPFGWDSDENGFRDFIFRFRDNVDKRHGTTRFPLPKRINSMTIYCFPAARVDISWVFSTVCEVLPPAALLQH</sequence>
<evidence type="ECO:0000313" key="1">
    <source>
        <dbReference type="EMBL" id="KAF8417085.1"/>
    </source>
</evidence>
<comment type="caution">
    <text evidence="1">The sequence shown here is derived from an EMBL/GenBank/DDBJ whole genome shotgun (WGS) entry which is preliminary data.</text>
</comment>
<protein>
    <submittedName>
        <fullName evidence="1">Uncharacterized protein</fullName>
    </submittedName>
</protein>
<reference evidence="1" key="1">
    <citation type="submission" date="2019-10" db="EMBL/GenBank/DDBJ databases">
        <authorList>
            <consortium name="DOE Joint Genome Institute"/>
            <person name="Kuo A."/>
            <person name="Miyauchi S."/>
            <person name="Kiss E."/>
            <person name="Drula E."/>
            <person name="Kohler A."/>
            <person name="Sanchez-Garcia M."/>
            <person name="Andreopoulos B."/>
            <person name="Barry K.W."/>
            <person name="Bonito G."/>
            <person name="Buee M."/>
            <person name="Carver A."/>
            <person name="Chen C."/>
            <person name="Cichocki N."/>
            <person name="Clum A."/>
            <person name="Culley D."/>
            <person name="Crous P.W."/>
            <person name="Fauchery L."/>
            <person name="Girlanda M."/>
            <person name="Hayes R."/>
            <person name="Keri Z."/>
            <person name="LaButti K."/>
            <person name="Lipzen A."/>
            <person name="Lombard V."/>
            <person name="Magnuson J."/>
            <person name="Maillard F."/>
            <person name="Morin E."/>
            <person name="Murat C."/>
            <person name="Nolan M."/>
            <person name="Ohm R."/>
            <person name="Pangilinan J."/>
            <person name="Pereira M."/>
            <person name="Perotto S."/>
            <person name="Peter M."/>
            <person name="Riley R."/>
            <person name="Sitrit Y."/>
            <person name="Stielow B."/>
            <person name="Szollosi G."/>
            <person name="Zifcakova L."/>
            <person name="Stursova M."/>
            <person name="Spatafora J.W."/>
            <person name="Tedersoo L."/>
            <person name="Vaario L.-M."/>
            <person name="Yamada A."/>
            <person name="Yan M."/>
            <person name="Wang P."/>
            <person name="Xu J."/>
            <person name="Bruns T."/>
            <person name="Baldrian P."/>
            <person name="Vilgalys R."/>
            <person name="Henrissat B."/>
            <person name="Grigoriev I.V."/>
            <person name="Hibbett D."/>
            <person name="Nagy L.G."/>
            <person name="Martin F.M."/>
        </authorList>
    </citation>
    <scope>NUCLEOTIDE SEQUENCE</scope>
    <source>
        <strain evidence="1">BED1</strain>
    </source>
</reference>
<name>A0AAD4BBL8_BOLED</name>
<proteinExistence type="predicted"/>
<evidence type="ECO:0000313" key="2">
    <source>
        <dbReference type="Proteomes" id="UP001194468"/>
    </source>
</evidence>
<organism evidence="1 2">
    <name type="scientific">Boletus edulis BED1</name>
    <dbReference type="NCBI Taxonomy" id="1328754"/>
    <lineage>
        <taxon>Eukaryota</taxon>
        <taxon>Fungi</taxon>
        <taxon>Dikarya</taxon>
        <taxon>Basidiomycota</taxon>
        <taxon>Agaricomycotina</taxon>
        <taxon>Agaricomycetes</taxon>
        <taxon>Agaricomycetidae</taxon>
        <taxon>Boletales</taxon>
        <taxon>Boletineae</taxon>
        <taxon>Boletaceae</taxon>
        <taxon>Boletoideae</taxon>
        <taxon>Boletus</taxon>
    </lineage>
</organism>
<reference evidence="1" key="2">
    <citation type="journal article" date="2020" name="Nat. Commun.">
        <title>Large-scale genome sequencing of mycorrhizal fungi provides insights into the early evolution of symbiotic traits.</title>
        <authorList>
            <person name="Miyauchi S."/>
            <person name="Kiss E."/>
            <person name="Kuo A."/>
            <person name="Drula E."/>
            <person name="Kohler A."/>
            <person name="Sanchez-Garcia M."/>
            <person name="Morin E."/>
            <person name="Andreopoulos B."/>
            <person name="Barry K.W."/>
            <person name="Bonito G."/>
            <person name="Buee M."/>
            <person name="Carver A."/>
            <person name="Chen C."/>
            <person name="Cichocki N."/>
            <person name="Clum A."/>
            <person name="Culley D."/>
            <person name="Crous P.W."/>
            <person name="Fauchery L."/>
            <person name="Girlanda M."/>
            <person name="Hayes R.D."/>
            <person name="Keri Z."/>
            <person name="LaButti K."/>
            <person name="Lipzen A."/>
            <person name="Lombard V."/>
            <person name="Magnuson J."/>
            <person name="Maillard F."/>
            <person name="Murat C."/>
            <person name="Nolan M."/>
            <person name="Ohm R.A."/>
            <person name="Pangilinan J."/>
            <person name="Pereira M.F."/>
            <person name="Perotto S."/>
            <person name="Peter M."/>
            <person name="Pfister S."/>
            <person name="Riley R."/>
            <person name="Sitrit Y."/>
            <person name="Stielow J.B."/>
            <person name="Szollosi G."/>
            <person name="Zifcakova L."/>
            <person name="Stursova M."/>
            <person name="Spatafora J.W."/>
            <person name="Tedersoo L."/>
            <person name="Vaario L.M."/>
            <person name="Yamada A."/>
            <person name="Yan M."/>
            <person name="Wang P."/>
            <person name="Xu J."/>
            <person name="Bruns T."/>
            <person name="Baldrian P."/>
            <person name="Vilgalys R."/>
            <person name="Dunand C."/>
            <person name="Henrissat B."/>
            <person name="Grigoriev I.V."/>
            <person name="Hibbett D."/>
            <person name="Nagy L.G."/>
            <person name="Martin F.M."/>
        </authorList>
    </citation>
    <scope>NUCLEOTIDE SEQUENCE</scope>
    <source>
        <strain evidence="1">BED1</strain>
    </source>
</reference>